<protein>
    <submittedName>
        <fullName evidence="2">Uncharacterized protein</fullName>
    </submittedName>
</protein>
<dbReference type="Proteomes" id="UP000765509">
    <property type="component" value="Unassembled WGS sequence"/>
</dbReference>
<organism evidence="2 3">
    <name type="scientific">Austropuccinia psidii MF-1</name>
    <dbReference type="NCBI Taxonomy" id="1389203"/>
    <lineage>
        <taxon>Eukaryota</taxon>
        <taxon>Fungi</taxon>
        <taxon>Dikarya</taxon>
        <taxon>Basidiomycota</taxon>
        <taxon>Pucciniomycotina</taxon>
        <taxon>Pucciniomycetes</taxon>
        <taxon>Pucciniales</taxon>
        <taxon>Sphaerophragmiaceae</taxon>
        <taxon>Austropuccinia</taxon>
    </lineage>
</organism>
<feature type="region of interest" description="Disordered" evidence="1">
    <location>
        <begin position="39"/>
        <end position="64"/>
    </location>
</feature>
<name>A0A9Q3GY95_9BASI</name>
<feature type="compositionally biased region" description="Polar residues" evidence="1">
    <location>
        <begin position="39"/>
        <end position="54"/>
    </location>
</feature>
<dbReference type="AlphaFoldDB" id="A0A9Q3GY95"/>
<evidence type="ECO:0000313" key="2">
    <source>
        <dbReference type="EMBL" id="MBW0484778.1"/>
    </source>
</evidence>
<evidence type="ECO:0000256" key="1">
    <source>
        <dbReference type="SAM" id="MobiDB-lite"/>
    </source>
</evidence>
<accession>A0A9Q3GY95</accession>
<gene>
    <name evidence="2" type="ORF">O181_024493</name>
</gene>
<comment type="caution">
    <text evidence="2">The sequence shown here is derived from an EMBL/GenBank/DDBJ whole genome shotgun (WGS) entry which is preliminary data.</text>
</comment>
<keyword evidence="3" id="KW-1185">Reference proteome</keyword>
<proteinExistence type="predicted"/>
<sequence>MNKFLNVCQNIEPRSQRNVLVNTPYHQDIKLDDLFGNKQRSSSQDQDGENMTSSENEELKELPEASSCSKFSVLGEYDHIELIDYIGGLFIDVPIIKYYWITARLNTAFKGHASIWYTEIKSIHGRRNWPWLKSQITKTTLMVLVYFKGPYHL</sequence>
<dbReference type="EMBL" id="AVOT02007850">
    <property type="protein sequence ID" value="MBW0484778.1"/>
    <property type="molecule type" value="Genomic_DNA"/>
</dbReference>
<reference evidence="2" key="1">
    <citation type="submission" date="2021-03" db="EMBL/GenBank/DDBJ databases">
        <title>Draft genome sequence of rust myrtle Austropuccinia psidii MF-1, a brazilian biotype.</title>
        <authorList>
            <person name="Quecine M.C."/>
            <person name="Pachon D.M.R."/>
            <person name="Bonatelli M.L."/>
            <person name="Correr F.H."/>
            <person name="Franceschini L.M."/>
            <person name="Leite T.F."/>
            <person name="Margarido G.R.A."/>
            <person name="Almeida C.A."/>
            <person name="Ferrarezi J.A."/>
            <person name="Labate C.A."/>
        </authorList>
    </citation>
    <scope>NUCLEOTIDE SEQUENCE</scope>
    <source>
        <strain evidence="2">MF-1</strain>
    </source>
</reference>
<evidence type="ECO:0000313" key="3">
    <source>
        <dbReference type="Proteomes" id="UP000765509"/>
    </source>
</evidence>